<dbReference type="PRINTS" id="PR01250">
    <property type="entry name" value="RIBOSOMALL34"/>
</dbReference>
<dbReference type="InterPro" id="IPR008195">
    <property type="entry name" value="Ribosomal_eL34"/>
</dbReference>
<gene>
    <name evidence="6" type="primary">RPL34</name>
    <name evidence="6" type="ORF">EHS25_006096</name>
</gene>
<dbReference type="EMBL" id="RSCD01000028">
    <property type="protein sequence ID" value="RSH82163.1"/>
    <property type="molecule type" value="Genomic_DNA"/>
</dbReference>
<comment type="caution">
    <text evidence="6">The sequence shown here is derived from an EMBL/GenBank/DDBJ whole genome shotgun (WGS) entry which is preliminary data.</text>
</comment>
<dbReference type="GO" id="GO:0003735">
    <property type="term" value="F:structural constituent of ribosome"/>
    <property type="evidence" value="ECO:0007669"/>
    <property type="project" value="InterPro"/>
</dbReference>
<dbReference type="GO" id="GO:1990904">
    <property type="term" value="C:ribonucleoprotein complex"/>
    <property type="evidence" value="ECO:0007669"/>
    <property type="project" value="UniProtKB-KW"/>
</dbReference>
<name>A0A427XTL0_9TREE</name>
<dbReference type="AlphaFoldDB" id="A0A427XTL0"/>
<dbReference type="Proteomes" id="UP000279259">
    <property type="component" value="Unassembled WGS sequence"/>
</dbReference>
<dbReference type="InterPro" id="IPR038562">
    <property type="entry name" value="Ribosomal_eL34_C_sf"/>
</dbReference>
<keyword evidence="3" id="KW-0687">Ribonucleoprotein</keyword>
<evidence type="ECO:0000313" key="6">
    <source>
        <dbReference type="EMBL" id="RSH82163.1"/>
    </source>
</evidence>
<feature type="region of interest" description="Disordered" evidence="5">
    <location>
        <begin position="18"/>
        <end position="39"/>
    </location>
</feature>
<evidence type="ECO:0000256" key="2">
    <source>
        <dbReference type="ARBA" id="ARBA00022980"/>
    </source>
</evidence>
<dbReference type="STRING" id="1890683.A0A427XTL0"/>
<evidence type="ECO:0000256" key="5">
    <source>
        <dbReference type="SAM" id="MobiDB-lite"/>
    </source>
</evidence>
<evidence type="ECO:0000256" key="3">
    <source>
        <dbReference type="ARBA" id="ARBA00023274"/>
    </source>
</evidence>
<protein>
    <recommendedName>
        <fullName evidence="4">Large ribosomal subunit protein eL34</fullName>
    </recommendedName>
</protein>
<proteinExistence type="inferred from homology"/>
<keyword evidence="7" id="KW-1185">Reference proteome</keyword>
<evidence type="ECO:0000256" key="4">
    <source>
        <dbReference type="ARBA" id="ARBA00035227"/>
    </source>
</evidence>
<dbReference type="Pfam" id="PF01199">
    <property type="entry name" value="Ribosomal_L34e"/>
    <property type="match status" value="1"/>
</dbReference>
<accession>A0A427XTL0</accession>
<dbReference type="InterPro" id="IPR047868">
    <property type="entry name" value="Ribosomal_L34e_arc-type"/>
</dbReference>
<comment type="similarity">
    <text evidence="1">Belongs to the eukaryotic ribosomal protein eL34 family.</text>
</comment>
<dbReference type="GO" id="GO:0005840">
    <property type="term" value="C:ribosome"/>
    <property type="evidence" value="ECO:0007669"/>
    <property type="project" value="UniProtKB-KW"/>
</dbReference>
<sequence length="256" mass="28097">MKALSAWEVIHQWREGWTAGAGHDGGKRRKHGSGLSTGLEWGKRVGKSTRVKGQAEGAENQTDIVGVKVDTENRACHGNPCHRHTAPLTFQRLTAFPAFRPSPYHSACPPRTRPGPPPPTQHFNKSPSILLLILQHPLKTDTMAQRVTLRKRQPYNTTSNRRRVVKTPGGKLVVHHIKKLASAPKCGDCGTALPGVPALRPREYATLSKRQKTVNRAYGGSVCAPCVKQRITRAFLIEEATIVKRVLKAKAVGGKK</sequence>
<dbReference type="PROSITE" id="PS01145">
    <property type="entry name" value="RIBOSOMAL_L34E"/>
    <property type="match status" value="1"/>
</dbReference>
<dbReference type="Gene3D" id="6.20.370.70">
    <property type="match status" value="1"/>
</dbReference>
<dbReference type="GO" id="GO:0006412">
    <property type="term" value="P:translation"/>
    <property type="evidence" value="ECO:0007669"/>
    <property type="project" value="InterPro"/>
</dbReference>
<dbReference type="HAMAP" id="MF_00349">
    <property type="entry name" value="Ribosomal_eL34"/>
    <property type="match status" value="1"/>
</dbReference>
<evidence type="ECO:0000313" key="7">
    <source>
        <dbReference type="Proteomes" id="UP000279259"/>
    </source>
</evidence>
<dbReference type="PANTHER" id="PTHR10759">
    <property type="entry name" value="60S RIBOSOMAL PROTEIN L34"/>
    <property type="match status" value="1"/>
</dbReference>
<dbReference type="Gene3D" id="6.20.340.10">
    <property type="match status" value="1"/>
</dbReference>
<organism evidence="6 7">
    <name type="scientific">Saitozyma podzolica</name>
    <dbReference type="NCBI Taxonomy" id="1890683"/>
    <lineage>
        <taxon>Eukaryota</taxon>
        <taxon>Fungi</taxon>
        <taxon>Dikarya</taxon>
        <taxon>Basidiomycota</taxon>
        <taxon>Agaricomycotina</taxon>
        <taxon>Tremellomycetes</taxon>
        <taxon>Tremellales</taxon>
        <taxon>Trimorphomycetaceae</taxon>
        <taxon>Saitozyma</taxon>
    </lineage>
</organism>
<reference evidence="6 7" key="1">
    <citation type="submission" date="2018-11" db="EMBL/GenBank/DDBJ databases">
        <title>Genome sequence of Saitozyma podzolica DSM 27192.</title>
        <authorList>
            <person name="Aliyu H."/>
            <person name="Gorte O."/>
            <person name="Ochsenreither K."/>
        </authorList>
    </citation>
    <scope>NUCLEOTIDE SEQUENCE [LARGE SCALE GENOMIC DNA]</scope>
    <source>
        <strain evidence="6 7">DSM 27192</strain>
    </source>
</reference>
<evidence type="ECO:0000256" key="1">
    <source>
        <dbReference type="ARBA" id="ARBA00009875"/>
    </source>
</evidence>
<dbReference type="InterPro" id="IPR018065">
    <property type="entry name" value="Ribosomal_eL34_CS"/>
</dbReference>
<keyword evidence="2 6" id="KW-0689">Ribosomal protein</keyword>
<dbReference type="OrthoDB" id="277449at2759"/>